<reference evidence="6" key="1">
    <citation type="submission" date="2022-08" db="EMBL/GenBank/DDBJ databases">
        <authorList>
            <person name="Dzunkova M."/>
            <person name="La Clair J."/>
            <person name="Tyml T."/>
            <person name="Doud D."/>
            <person name="Schulz F."/>
            <person name="Piquer S."/>
            <person name="Porcel Sanchis D."/>
            <person name="Osborn A."/>
            <person name="Robinson D."/>
            <person name="Louie K.B."/>
            <person name="Bowen B.P."/>
            <person name="Bowers R."/>
            <person name="Lee J."/>
            <person name="Arnau Llombart V."/>
            <person name="Diaz Villanueva W."/>
            <person name="Gosliner T."/>
            <person name="Northen T."/>
            <person name="Cheng J.-F."/>
            <person name="Burkart M.D."/>
            <person name="Woyke T."/>
        </authorList>
    </citation>
    <scope>NUCLEOTIDE SEQUENCE</scope>
    <source>
        <strain evidence="6">Df01</strain>
    </source>
</reference>
<sequence length="202" mass="22954">MTTTKYISREDARFIWTDLEMSGLDPDSDKILEAAFIITDGNLKVLAQAPVWVVHQSEAVLNNMDAWNKRTHTESGLVLRCRHSKKNEVVVEKEILKFLKEHVKPGQSPMCGNSICQDRRFLARNMPKVERFFHYRNFDVSSFKIAAGLFAPSLLGRKKSPSLHHALDDILASITEMRHYVDNFLICDNAPSSRGNASAHNE</sequence>
<dbReference type="NCBIfam" id="NF003765">
    <property type="entry name" value="PRK05359.1"/>
    <property type="match status" value="1"/>
</dbReference>
<protein>
    <submittedName>
        <fullName evidence="6">Oligoribonuclease</fullName>
        <ecNumber evidence="6">3.1.-.-</ecNumber>
    </submittedName>
</protein>
<dbReference type="Pfam" id="PF00929">
    <property type="entry name" value="RNase_T"/>
    <property type="match status" value="1"/>
</dbReference>
<comment type="caution">
    <text evidence="6">The sequence shown here is derived from an EMBL/GenBank/DDBJ whole genome shotgun (WGS) entry which is preliminary data.</text>
</comment>
<dbReference type="InterPro" id="IPR022894">
    <property type="entry name" value="Oligoribonuclease"/>
</dbReference>
<name>A0ABT7QN19_9GAMM</name>
<evidence type="ECO:0000259" key="5">
    <source>
        <dbReference type="SMART" id="SM00479"/>
    </source>
</evidence>
<dbReference type="InterPro" id="IPR036397">
    <property type="entry name" value="RNaseH_sf"/>
</dbReference>
<comment type="similarity">
    <text evidence="1">Belongs to the oligoribonuclease family.</text>
</comment>
<dbReference type="PANTHER" id="PTHR11046:SF0">
    <property type="entry name" value="OLIGORIBONUCLEASE, MITOCHONDRIAL"/>
    <property type="match status" value="1"/>
</dbReference>
<organism evidence="6 7">
    <name type="scientific">Candidatus Doriopsillibacter californiensis</name>
    <dbReference type="NCBI Taxonomy" id="2970740"/>
    <lineage>
        <taxon>Bacteria</taxon>
        <taxon>Pseudomonadati</taxon>
        <taxon>Pseudomonadota</taxon>
        <taxon>Gammaproteobacteria</taxon>
        <taxon>Candidatus Tethybacterales</taxon>
        <taxon>Candidatus Persebacteraceae</taxon>
        <taxon>Candidatus Doriopsillibacter</taxon>
    </lineage>
</organism>
<accession>A0ABT7QN19</accession>
<evidence type="ECO:0000256" key="4">
    <source>
        <dbReference type="ARBA" id="ARBA00022839"/>
    </source>
</evidence>
<dbReference type="EC" id="3.1.-.-" evidence="6"/>
<dbReference type="Proteomes" id="UP001168167">
    <property type="component" value="Unassembled WGS sequence"/>
</dbReference>
<proteinExistence type="inferred from homology"/>
<keyword evidence="3 6" id="KW-0378">Hydrolase</keyword>
<reference evidence="6" key="2">
    <citation type="journal article" date="2023" name="Microbiome">
        <title>Synthase-selected sorting approach identifies a beta-lactone synthase in a nudibranch symbiotic bacterium.</title>
        <authorList>
            <person name="Dzunkova M."/>
            <person name="La Clair J.J."/>
            <person name="Tyml T."/>
            <person name="Doud D."/>
            <person name="Schulz F."/>
            <person name="Piquer-Esteban S."/>
            <person name="Porcel Sanchis D."/>
            <person name="Osborn A."/>
            <person name="Robinson D."/>
            <person name="Louie K.B."/>
            <person name="Bowen B.P."/>
            <person name="Bowers R.M."/>
            <person name="Lee J."/>
            <person name="Arnau V."/>
            <person name="Diaz-Villanueva W."/>
            <person name="Stepanauskas R."/>
            <person name="Gosliner T."/>
            <person name="Date S.V."/>
            <person name="Northen T.R."/>
            <person name="Cheng J.F."/>
            <person name="Burkart M.D."/>
            <person name="Woyke T."/>
        </authorList>
    </citation>
    <scope>NUCLEOTIDE SEQUENCE</scope>
    <source>
        <strain evidence="6">Df01</strain>
    </source>
</reference>
<feature type="domain" description="Exonuclease" evidence="5">
    <location>
        <begin position="13"/>
        <end position="186"/>
    </location>
</feature>
<dbReference type="InterPro" id="IPR012337">
    <property type="entry name" value="RNaseH-like_sf"/>
</dbReference>
<evidence type="ECO:0000256" key="3">
    <source>
        <dbReference type="ARBA" id="ARBA00022801"/>
    </source>
</evidence>
<dbReference type="CDD" id="cd06135">
    <property type="entry name" value="Orn"/>
    <property type="match status" value="1"/>
</dbReference>
<dbReference type="PANTHER" id="PTHR11046">
    <property type="entry name" value="OLIGORIBONUCLEASE, MITOCHONDRIAL"/>
    <property type="match status" value="1"/>
</dbReference>
<dbReference type="SUPFAM" id="SSF53098">
    <property type="entry name" value="Ribonuclease H-like"/>
    <property type="match status" value="1"/>
</dbReference>
<evidence type="ECO:0000313" key="7">
    <source>
        <dbReference type="Proteomes" id="UP001168167"/>
    </source>
</evidence>
<evidence type="ECO:0000256" key="2">
    <source>
        <dbReference type="ARBA" id="ARBA00022722"/>
    </source>
</evidence>
<gene>
    <name evidence="6" type="primary">orn</name>
    <name evidence="6" type="ORF">NQX30_07040</name>
</gene>
<dbReference type="SMART" id="SM00479">
    <property type="entry name" value="EXOIII"/>
    <property type="match status" value="1"/>
</dbReference>
<keyword evidence="7" id="KW-1185">Reference proteome</keyword>
<evidence type="ECO:0000313" key="6">
    <source>
        <dbReference type="EMBL" id="MDM5148116.1"/>
    </source>
</evidence>
<keyword evidence="4" id="KW-0269">Exonuclease</keyword>
<dbReference type="EMBL" id="JANQAO010000004">
    <property type="protein sequence ID" value="MDM5148116.1"/>
    <property type="molecule type" value="Genomic_DNA"/>
</dbReference>
<evidence type="ECO:0000256" key="1">
    <source>
        <dbReference type="ARBA" id="ARBA00009921"/>
    </source>
</evidence>
<dbReference type="GO" id="GO:0016787">
    <property type="term" value="F:hydrolase activity"/>
    <property type="evidence" value="ECO:0007669"/>
    <property type="project" value="UniProtKB-KW"/>
</dbReference>
<dbReference type="Gene3D" id="3.30.420.10">
    <property type="entry name" value="Ribonuclease H-like superfamily/Ribonuclease H"/>
    <property type="match status" value="1"/>
</dbReference>
<dbReference type="InterPro" id="IPR013520">
    <property type="entry name" value="Ribonucl_H"/>
</dbReference>
<keyword evidence="2" id="KW-0540">Nuclease</keyword>